<dbReference type="EMBL" id="FNFD01000003">
    <property type="protein sequence ID" value="SDJ83557.1"/>
    <property type="molecule type" value="Genomic_DNA"/>
</dbReference>
<accession>A0A1G8WZM1</accession>
<gene>
    <name evidence="2" type="ORF">SAMN05216186_10332</name>
</gene>
<feature type="compositionally biased region" description="Basic residues" evidence="1">
    <location>
        <begin position="1"/>
        <end position="13"/>
    </location>
</feature>
<reference evidence="2 3" key="1">
    <citation type="submission" date="2016-10" db="EMBL/GenBank/DDBJ databases">
        <authorList>
            <person name="de Groot N.N."/>
        </authorList>
    </citation>
    <scope>NUCLEOTIDE SEQUENCE [LARGE SCALE GENOMIC DNA]</scope>
    <source>
        <strain evidence="2 3">JCM 21544</strain>
    </source>
</reference>
<dbReference type="RefSeq" id="WP_169715779.1">
    <property type="nucleotide sequence ID" value="NZ_CBKZNZ010000053.1"/>
</dbReference>
<dbReference type="Proteomes" id="UP000198706">
    <property type="component" value="Unassembled WGS sequence"/>
</dbReference>
<evidence type="ECO:0000256" key="1">
    <source>
        <dbReference type="SAM" id="MobiDB-lite"/>
    </source>
</evidence>
<sequence>MAKKISDRRRHALAQRSTERAKKLHLDLDDSELINHIRAKAASYIANNPQPTAVYLLG</sequence>
<name>A0A1G8WZM1_9PSED</name>
<evidence type="ECO:0000313" key="3">
    <source>
        <dbReference type="Proteomes" id="UP000198706"/>
    </source>
</evidence>
<evidence type="ECO:0000313" key="2">
    <source>
        <dbReference type="EMBL" id="SDJ83557.1"/>
    </source>
</evidence>
<organism evidence="2 3">
    <name type="scientific">Pseudomonas indica</name>
    <dbReference type="NCBI Taxonomy" id="137658"/>
    <lineage>
        <taxon>Bacteria</taxon>
        <taxon>Pseudomonadati</taxon>
        <taxon>Pseudomonadota</taxon>
        <taxon>Gammaproteobacteria</taxon>
        <taxon>Pseudomonadales</taxon>
        <taxon>Pseudomonadaceae</taxon>
        <taxon>Pseudomonas</taxon>
    </lineage>
</organism>
<proteinExistence type="predicted"/>
<protein>
    <submittedName>
        <fullName evidence="2">Uncharacterized protein</fullName>
    </submittedName>
</protein>
<feature type="region of interest" description="Disordered" evidence="1">
    <location>
        <begin position="1"/>
        <end position="21"/>
    </location>
</feature>
<keyword evidence="3" id="KW-1185">Reference proteome</keyword>
<dbReference type="AlphaFoldDB" id="A0A1G8WZM1"/>